<dbReference type="RefSeq" id="WP_091014886.1">
    <property type="nucleotide sequence ID" value="NZ_CP041743.1"/>
</dbReference>
<dbReference type="InterPro" id="IPR004360">
    <property type="entry name" value="Glyas_Fos-R_dOase_dom"/>
</dbReference>
<gene>
    <name evidence="2" type="ORF">SAMN05192543_10630</name>
</gene>
<dbReference type="SUPFAM" id="SSF54593">
    <property type="entry name" value="Glyoxalase/Bleomycin resistance protein/Dihydroxybiphenyl dioxygenase"/>
    <property type="match status" value="1"/>
</dbReference>
<dbReference type="Pfam" id="PF00903">
    <property type="entry name" value="Glyoxalase"/>
    <property type="match status" value="1"/>
</dbReference>
<reference evidence="2 3" key="1">
    <citation type="submission" date="2016-10" db="EMBL/GenBank/DDBJ databases">
        <authorList>
            <person name="de Groot N.N."/>
        </authorList>
    </citation>
    <scope>NUCLEOTIDE SEQUENCE [LARGE SCALE GENOMIC DNA]</scope>
    <source>
        <strain evidence="2 3">LMG 23650</strain>
    </source>
</reference>
<dbReference type="AlphaFoldDB" id="A0A1I3PQH8"/>
<name>A0A1I3PQH8_9BURK</name>
<dbReference type="Proteomes" id="UP000199548">
    <property type="component" value="Unassembled WGS sequence"/>
</dbReference>
<dbReference type="EMBL" id="FOQU01000006">
    <property type="protein sequence ID" value="SFJ23733.1"/>
    <property type="molecule type" value="Genomic_DNA"/>
</dbReference>
<evidence type="ECO:0000259" key="1">
    <source>
        <dbReference type="PROSITE" id="PS51819"/>
    </source>
</evidence>
<organism evidence="2 3">
    <name type="scientific">Paraburkholderia megapolitana</name>
    <dbReference type="NCBI Taxonomy" id="420953"/>
    <lineage>
        <taxon>Bacteria</taxon>
        <taxon>Pseudomonadati</taxon>
        <taxon>Pseudomonadota</taxon>
        <taxon>Betaproteobacteria</taxon>
        <taxon>Burkholderiales</taxon>
        <taxon>Burkholderiaceae</taxon>
        <taxon>Paraburkholderia</taxon>
    </lineage>
</organism>
<dbReference type="PROSITE" id="PS51819">
    <property type="entry name" value="VOC"/>
    <property type="match status" value="1"/>
</dbReference>
<evidence type="ECO:0000313" key="3">
    <source>
        <dbReference type="Proteomes" id="UP000199548"/>
    </source>
</evidence>
<feature type="domain" description="VOC" evidence="1">
    <location>
        <begin position="3"/>
        <end position="123"/>
    </location>
</feature>
<protein>
    <recommendedName>
        <fullName evidence="1">VOC domain-containing protein</fullName>
    </recommendedName>
</protein>
<sequence>MVADGEVMGFIPTVDSAKARRFYEDVLGLRFVSDDPFALVVASQGTEIRIAKLHEFTPAPYTILGWRVKDIEQEVRTLSAKGVVFKRYPPLEQSDAGIWTSPSGARIAWFADPDGNVLSISQHVDGVASA</sequence>
<dbReference type="STRING" id="420953.SAMN05192543_10630"/>
<keyword evidence="3" id="KW-1185">Reference proteome</keyword>
<dbReference type="Gene3D" id="3.10.180.10">
    <property type="entry name" value="2,3-Dihydroxybiphenyl 1,2-Dioxygenase, domain 1"/>
    <property type="match status" value="1"/>
</dbReference>
<accession>A0A1I3PQH8</accession>
<dbReference type="InterPro" id="IPR029068">
    <property type="entry name" value="Glyas_Bleomycin-R_OHBP_Dase"/>
</dbReference>
<evidence type="ECO:0000313" key="2">
    <source>
        <dbReference type="EMBL" id="SFJ23733.1"/>
    </source>
</evidence>
<proteinExistence type="predicted"/>
<dbReference type="OrthoDB" id="9804907at2"/>
<dbReference type="InterPro" id="IPR037523">
    <property type="entry name" value="VOC_core"/>
</dbReference>